<dbReference type="AlphaFoldDB" id="A0A6G1HNF1"/>
<dbReference type="Proteomes" id="UP000799640">
    <property type="component" value="Unassembled WGS sequence"/>
</dbReference>
<dbReference type="GO" id="GO:0005085">
    <property type="term" value="F:guanyl-nucleotide exchange factor activity"/>
    <property type="evidence" value="ECO:0007669"/>
    <property type="project" value="InterPro"/>
</dbReference>
<dbReference type="GO" id="GO:0070319">
    <property type="term" value="C:Golgi to plasma membrane transport vesicle"/>
    <property type="evidence" value="ECO:0007669"/>
    <property type="project" value="TreeGrafter"/>
</dbReference>
<evidence type="ECO:0000256" key="1">
    <source>
        <dbReference type="ARBA" id="ARBA00023054"/>
    </source>
</evidence>
<dbReference type="InterPro" id="IPR040351">
    <property type="entry name" value="RAB3IL/RAB3IP/Sec2"/>
</dbReference>
<feature type="compositionally biased region" description="Low complexity" evidence="3">
    <location>
        <begin position="1"/>
        <end position="12"/>
    </location>
</feature>
<evidence type="ECO:0000256" key="2">
    <source>
        <dbReference type="SAM" id="Coils"/>
    </source>
</evidence>
<dbReference type="InterPro" id="IPR009449">
    <property type="entry name" value="Sec2_N"/>
</dbReference>
<evidence type="ECO:0000313" key="5">
    <source>
        <dbReference type="EMBL" id="KAF2397431.1"/>
    </source>
</evidence>
<dbReference type="Pfam" id="PF06428">
    <property type="entry name" value="Sec2p"/>
    <property type="match status" value="1"/>
</dbReference>
<accession>A0A6G1HNF1</accession>
<organism evidence="5 6">
    <name type="scientific">Trichodelitschia bisporula</name>
    <dbReference type="NCBI Taxonomy" id="703511"/>
    <lineage>
        <taxon>Eukaryota</taxon>
        <taxon>Fungi</taxon>
        <taxon>Dikarya</taxon>
        <taxon>Ascomycota</taxon>
        <taxon>Pezizomycotina</taxon>
        <taxon>Dothideomycetes</taxon>
        <taxon>Dothideomycetes incertae sedis</taxon>
        <taxon>Phaeotrichales</taxon>
        <taxon>Phaeotrichaceae</taxon>
        <taxon>Trichodelitschia</taxon>
    </lineage>
</organism>
<dbReference type="SUPFAM" id="SSF144284">
    <property type="entry name" value="Sec2 N-terminal region"/>
    <property type="match status" value="1"/>
</dbReference>
<feature type="coiled-coil region" evidence="2">
    <location>
        <begin position="77"/>
        <end position="211"/>
    </location>
</feature>
<keyword evidence="6" id="KW-1185">Reference proteome</keyword>
<dbReference type="Gene3D" id="6.10.140.910">
    <property type="match status" value="1"/>
</dbReference>
<protein>
    <submittedName>
        <fullName evidence="5">Sec2p-domain-containing protein</fullName>
    </submittedName>
</protein>
<reference evidence="5" key="1">
    <citation type="journal article" date="2020" name="Stud. Mycol.">
        <title>101 Dothideomycetes genomes: a test case for predicting lifestyles and emergence of pathogens.</title>
        <authorList>
            <person name="Haridas S."/>
            <person name="Albert R."/>
            <person name="Binder M."/>
            <person name="Bloem J."/>
            <person name="Labutti K."/>
            <person name="Salamov A."/>
            <person name="Andreopoulos B."/>
            <person name="Baker S."/>
            <person name="Barry K."/>
            <person name="Bills G."/>
            <person name="Bluhm B."/>
            <person name="Cannon C."/>
            <person name="Castanera R."/>
            <person name="Culley D."/>
            <person name="Daum C."/>
            <person name="Ezra D."/>
            <person name="Gonzalez J."/>
            <person name="Henrissat B."/>
            <person name="Kuo A."/>
            <person name="Liang C."/>
            <person name="Lipzen A."/>
            <person name="Lutzoni F."/>
            <person name="Magnuson J."/>
            <person name="Mondo S."/>
            <person name="Nolan M."/>
            <person name="Ohm R."/>
            <person name="Pangilinan J."/>
            <person name="Park H.-J."/>
            <person name="Ramirez L."/>
            <person name="Alfaro M."/>
            <person name="Sun H."/>
            <person name="Tritt A."/>
            <person name="Yoshinaga Y."/>
            <person name="Zwiers L.-H."/>
            <person name="Turgeon B."/>
            <person name="Goodwin S."/>
            <person name="Spatafora J."/>
            <person name="Crous P."/>
            <person name="Grigoriev I."/>
        </authorList>
    </citation>
    <scope>NUCLEOTIDE SEQUENCE</scope>
    <source>
        <strain evidence="5">CBS 262.69</strain>
    </source>
</reference>
<dbReference type="Pfam" id="PF25555">
    <property type="entry name" value="RAB3A-like_C"/>
    <property type="match status" value="1"/>
</dbReference>
<gene>
    <name evidence="5" type="ORF">EJ06DRAFT_482004</name>
</gene>
<dbReference type="EMBL" id="ML996703">
    <property type="protein sequence ID" value="KAF2397431.1"/>
    <property type="molecule type" value="Genomic_DNA"/>
</dbReference>
<feature type="region of interest" description="Disordered" evidence="3">
    <location>
        <begin position="425"/>
        <end position="447"/>
    </location>
</feature>
<dbReference type="OrthoDB" id="1748564at2759"/>
<dbReference type="PANTHER" id="PTHR14430:SF0">
    <property type="entry name" value="SEC2P DOMAIN-CONTAINING PROTEIN"/>
    <property type="match status" value="1"/>
</dbReference>
<feature type="region of interest" description="Disordered" evidence="3">
    <location>
        <begin position="324"/>
        <end position="349"/>
    </location>
</feature>
<keyword evidence="1 2" id="KW-0175">Coiled coil</keyword>
<feature type="region of interest" description="Disordered" evidence="3">
    <location>
        <begin position="1"/>
        <end position="53"/>
    </location>
</feature>
<feature type="compositionally biased region" description="Low complexity" evidence="3">
    <location>
        <begin position="33"/>
        <end position="48"/>
    </location>
</feature>
<dbReference type="GO" id="GO:0006887">
    <property type="term" value="P:exocytosis"/>
    <property type="evidence" value="ECO:0007669"/>
    <property type="project" value="TreeGrafter"/>
</dbReference>
<name>A0A6G1HNF1_9PEZI</name>
<proteinExistence type="predicted"/>
<evidence type="ECO:0000259" key="4">
    <source>
        <dbReference type="Pfam" id="PF06428"/>
    </source>
</evidence>
<evidence type="ECO:0000256" key="3">
    <source>
        <dbReference type="SAM" id="MobiDB-lite"/>
    </source>
</evidence>
<evidence type="ECO:0000313" key="6">
    <source>
        <dbReference type="Proteomes" id="UP000799640"/>
    </source>
</evidence>
<sequence>MAAAVAPAPAIPSRLFPADSEAMNTIRDPRTPSPSSSLSRSDSTASAPHPDLSSEVATLSSKLVNAINHQTNLDDALQGARHDLEMARRRMDKLEAAVKQHEQLVSSGSLLRKEDIEAREARMVAELEEERKLRAKAEAEKKKMEQELGDLTTALFEEANTMVVTARMKAEALEKRNEQLKLQIGDTEVLLRSQQDQLHDLKVVVERMSSEYDENESTAQISTAPSTPGILPHDNLVKAFEASNATPLTPIGTEDVQPDQPLRFPHLLQPVLRTDLTAFNEFRAIAKSIPKVGASQPPSRVTSGSFGSLNVMGLGAGLNLHKTSASTPATPTHASFSFPPREVTPSMPLKDTPVYKRALAEDIEPTLRLDMAPGLSWLQRRSVVQSISSGTLCVEPLPASSVPSGAATKAPPCALCGESRTEAKYERRHRLRTSEEKEGTQQSNTSSRDAAKFALCEHCVAGLRAACDYVGFLRMVRDGLWRVESDEDVRAAWEESVRLRERMFWIRVGGGVVPTTAARAEVRSDEGIEGRISQEKSLGSPVKKRVSISNTVETLMSKPHPPTNVQAEIKETGKVENADEDSVRNSVASSAGDTVVGAQAAALTTGLEPAALTEAVATHDAATTPAPLPEAYARANRPGLSIPGAFE</sequence>
<feature type="domain" description="GDP/GTP exchange factor Sec2 N-terminal" evidence="4">
    <location>
        <begin position="70"/>
        <end position="209"/>
    </location>
</feature>
<dbReference type="PANTHER" id="PTHR14430">
    <property type="entry name" value="RABIN3-RELATED"/>
    <property type="match status" value="1"/>
</dbReference>
<dbReference type="CDD" id="cd21044">
    <property type="entry name" value="Rab11BD_RAB3IP_like"/>
    <property type="match status" value="1"/>
</dbReference>
<dbReference type="GO" id="GO:0051286">
    <property type="term" value="C:cell tip"/>
    <property type="evidence" value="ECO:0007669"/>
    <property type="project" value="TreeGrafter"/>
</dbReference>